<dbReference type="EMBL" id="MJFZ01002142">
    <property type="protein sequence ID" value="RAW21006.1"/>
    <property type="molecule type" value="Genomic_DNA"/>
</dbReference>
<dbReference type="GO" id="GO:0015074">
    <property type="term" value="P:DNA integration"/>
    <property type="evidence" value="ECO:0007669"/>
    <property type="project" value="InterPro"/>
</dbReference>
<evidence type="ECO:0000313" key="7">
    <source>
        <dbReference type="EMBL" id="RAW21006.1"/>
    </source>
</evidence>
<dbReference type="EMBL" id="RCMG01001453">
    <property type="protein sequence ID" value="KAG2826989.1"/>
    <property type="molecule type" value="Genomic_DNA"/>
</dbReference>
<dbReference type="Proteomes" id="UP000251314">
    <property type="component" value="Unassembled WGS sequence"/>
</dbReference>
<evidence type="ECO:0000313" key="8">
    <source>
        <dbReference type="Proteomes" id="UP000251314"/>
    </source>
</evidence>
<evidence type="ECO:0000313" key="4">
    <source>
        <dbReference type="EMBL" id="KAG2883286.1"/>
    </source>
</evidence>
<dbReference type="STRING" id="29920.A0A329RAW7"/>
<reference evidence="7 8" key="1">
    <citation type="submission" date="2018-01" db="EMBL/GenBank/DDBJ databases">
        <title>Draft genome of the strawberry crown rot pathogen Phytophthora cactorum.</title>
        <authorList>
            <person name="Armitage A.D."/>
            <person name="Lysoe E."/>
            <person name="Nellist C.F."/>
            <person name="Harrison R.J."/>
            <person name="Brurberg M.B."/>
        </authorList>
    </citation>
    <scope>NUCLEOTIDE SEQUENCE [LARGE SCALE GENOMIC DNA]</scope>
    <source>
        <strain evidence="7 8">10300</strain>
    </source>
</reference>
<proteinExistence type="predicted"/>
<dbReference type="Gene3D" id="3.30.420.10">
    <property type="entry name" value="Ribonuclease H-like superfamily/Ribonuclease H"/>
    <property type="match status" value="1"/>
</dbReference>
<dbReference type="PROSITE" id="PS50994">
    <property type="entry name" value="INTEGRASE"/>
    <property type="match status" value="1"/>
</dbReference>
<gene>
    <name evidence="7" type="ORF">PC110_g22553</name>
    <name evidence="3" type="ORF">PC113_g21694</name>
    <name evidence="4" type="ORF">PC115_g21657</name>
    <name evidence="5" type="ORF">PC118_g21559</name>
    <name evidence="6" type="ORF">PC129_g17233</name>
</gene>
<dbReference type="InterPro" id="IPR012337">
    <property type="entry name" value="RNaseH-like_sf"/>
</dbReference>
<dbReference type="InterPro" id="IPR001584">
    <property type="entry name" value="Integrase_cat-core"/>
</dbReference>
<dbReference type="Proteomes" id="UP000697107">
    <property type="component" value="Unassembled WGS sequence"/>
</dbReference>
<dbReference type="PANTHER" id="PTHR37984:SF5">
    <property type="entry name" value="PROTEIN NYNRIN-LIKE"/>
    <property type="match status" value="1"/>
</dbReference>
<evidence type="ECO:0000313" key="6">
    <source>
        <dbReference type="EMBL" id="KAG3211796.1"/>
    </source>
</evidence>
<organism evidence="7 8">
    <name type="scientific">Phytophthora cactorum</name>
    <dbReference type="NCBI Taxonomy" id="29920"/>
    <lineage>
        <taxon>Eukaryota</taxon>
        <taxon>Sar</taxon>
        <taxon>Stramenopiles</taxon>
        <taxon>Oomycota</taxon>
        <taxon>Peronosporomycetes</taxon>
        <taxon>Peronosporales</taxon>
        <taxon>Peronosporaceae</taxon>
        <taxon>Phytophthora</taxon>
    </lineage>
</organism>
<accession>A0A329RAW7</accession>
<comment type="caution">
    <text evidence="7">The sequence shown here is derived from an EMBL/GenBank/DDBJ whole genome shotgun (WGS) entry which is preliminary data.</text>
</comment>
<dbReference type="SUPFAM" id="SSF53098">
    <property type="entry name" value="Ribonuclease H-like"/>
    <property type="match status" value="1"/>
</dbReference>
<feature type="domain" description="Integrase catalytic" evidence="2">
    <location>
        <begin position="1"/>
        <end position="119"/>
    </location>
</feature>
<feature type="region of interest" description="Disordered" evidence="1">
    <location>
        <begin position="130"/>
        <end position="152"/>
    </location>
</feature>
<dbReference type="GO" id="GO:0003676">
    <property type="term" value="F:nucleic acid binding"/>
    <property type="evidence" value="ECO:0007669"/>
    <property type="project" value="InterPro"/>
</dbReference>
<evidence type="ECO:0000259" key="2">
    <source>
        <dbReference type="PROSITE" id="PS50994"/>
    </source>
</evidence>
<dbReference type="VEuPathDB" id="FungiDB:PC110_g22553"/>
<dbReference type="PANTHER" id="PTHR37984">
    <property type="entry name" value="PROTEIN CBG26694"/>
    <property type="match status" value="1"/>
</dbReference>
<dbReference type="EMBL" id="RCMV01000911">
    <property type="protein sequence ID" value="KAG3211796.1"/>
    <property type="molecule type" value="Genomic_DNA"/>
</dbReference>
<dbReference type="Proteomes" id="UP000774804">
    <property type="component" value="Unassembled WGS sequence"/>
</dbReference>
<reference evidence="3" key="2">
    <citation type="submission" date="2018-10" db="EMBL/GenBank/DDBJ databases">
        <title>Effector identification in a new, highly contiguous assembly of the strawberry crown rot pathogen Phytophthora cactorum.</title>
        <authorList>
            <person name="Armitage A.D."/>
            <person name="Nellist C.F."/>
            <person name="Bates H."/>
            <person name="Vickerstaff R.J."/>
            <person name="Harrison R.J."/>
        </authorList>
    </citation>
    <scope>NUCLEOTIDE SEQUENCE</scope>
    <source>
        <strain evidence="3">15-7</strain>
        <strain evidence="4">4032</strain>
        <strain evidence="5">P415</strain>
        <strain evidence="6">P421</strain>
    </source>
</reference>
<dbReference type="Proteomes" id="UP000760860">
    <property type="component" value="Unassembled WGS sequence"/>
</dbReference>
<dbReference type="InterPro" id="IPR050951">
    <property type="entry name" value="Retrovirus_Pol_polyprotein"/>
</dbReference>
<evidence type="ECO:0000256" key="1">
    <source>
        <dbReference type="SAM" id="MobiDB-lite"/>
    </source>
</evidence>
<keyword evidence="8" id="KW-1185">Reference proteome</keyword>
<dbReference type="EMBL" id="RCMI01001580">
    <property type="protein sequence ID" value="KAG2883286.1"/>
    <property type="molecule type" value="Genomic_DNA"/>
</dbReference>
<sequence length="152" mass="17366">MSDTSALSVAQVFEECVYRRFGAPSLIRHDRDPRFMSEVFQAFTEMIQSRSRATLSYRPQANGQQERLVKSVMTSVRVYAEDLLQQDWDEIAEKLVFAIFTSQDTTRKETPFYLVHGWDAQTTLRAMTSSLKRGSGRQSGGDGMLIDNTRLL</sequence>
<dbReference type="OrthoDB" id="115435at2759"/>
<protein>
    <recommendedName>
        <fullName evidence="2">Integrase catalytic domain-containing protein</fullName>
    </recommendedName>
</protein>
<dbReference type="AlphaFoldDB" id="A0A329RAW7"/>
<evidence type="ECO:0000313" key="3">
    <source>
        <dbReference type="EMBL" id="KAG2826989.1"/>
    </source>
</evidence>
<dbReference type="Proteomes" id="UP000735874">
    <property type="component" value="Unassembled WGS sequence"/>
</dbReference>
<evidence type="ECO:0000313" key="5">
    <source>
        <dbReference type="EMBL" id="KAG2962199.1"/>
    </source>
</evidence>
<name>A0A329RAW7_9STRA</name>
<dbReference type="InterPro" id="IPR036397">
    <property type="entry name" value="RNaseH_sf"/>
</dbReference>
<dbReference type="EMBL" id="RCML01001492">
    <property type="protein sequence ID" value="KAG2962199.1"/>
    <property type="molecule type" value="Genomic_DNA"/>
</dbReference>